<dbReference type="KEGG" id="ddf:DEFDS_0333"/>
<accession>D3PB61</accession>
<dbReference type="Pfam" id="PF01075">
    <property type="entry name" value="Glyco_transf_9"/>
    <property type="match status" value="1"/>
</dbReference>
<reference evidence="3 4" key="1">
    <citation type="journal article" date="2010" name="DNA Res.">
        <title>Bacterial lifestyle in a deep-sea hydrothermal vent chimney revealed by the genome sequence of the thermophilic bacterium Deferribacter desulfuricans SSM1.</title>
        <authorList>
            <person name="Takaki Y."/>
            <person name="Shimamura S."/>
            <person name="Nakagawa S."/>
            <person name="Fukuhara Y."/>
            <person name="Horikawa H."/>
            <person name="Ankai A."/>
            <person name="Harada T."/>
            <person name="Hosoyama A."/>
            <person name="Oguchi A."/>
            <person name="Fukui S."/>
            <person name="Fujita N."/>
            <person name="Takami H."/>
            <person name="Takai K."/>
        </authorList>
    </citation>
    <scope>NUCLEOTIDE SEQUENCE [LARGE SCALE GENOMIC DNA]</scope>
    <source>
        <strain evidence="4">DSM 14783 / JCM 11476 / NBRC 101012 / SSM1</strain>
    </source>
</reference>
<proteinExistence type="predicted"/>
<dbReference type="RefSeq" id="WP_013007082.1">
    <property type="nucleotide sequence ID" value="NC_013939.1"/>
</dbReference>
<dbReference type="SUPFAM" id="SSF53756">
    <property type="entry name" value="UDP-Glycosyltransferase/glycogen phosphorylase"/>
    <property type="match status" value="1"/>
</dbReference>
<dbReference type="InterPro" id="IPR051199">
    <property type="entry name" value="LPS_LOS_Heptosyltrfase"/>
</dbReference>
<dbReference type="PANTHER" id="PTHR30160:SF1">
    <property type="entry name" value="LIPOPOLYSACCHARIDE 1,2-N-ACETYLGLUCOSAMINETRANSFERASE-RELATED"/>
    <property type="match status" value="1"/>
</dbReference>
<dbReference type="OrthoDB" id="9760688at2"/>
<dbReference type="CAZy" id="GT9">
    <property type="family name" value="Glycosyltransferase Family 9"/>
</dbReference>
<evidence type="ECO:0000313" key="3">
    <source>
        <dbReference type="EMBL" id="BAI79834.1"/>
    </source>
</evidence>
<keyword evidence="1" id="KW-0328">Glycosyltransferase</keyword>
<organism evidence="3 4">
    <name type="scientific">Deferribacter desulfuricans (strain DSM 14783 / JCM 11476 / NBRC 101012 / SSM1)</name>
    <dbReference type="NCBI Taxonomy" id="639282"/>
    <lineage>
        <taxon>Bacteria</taxon>
        <taxon>Pseudomonadati</taxon>
        <taxon>Deferribacterota</taxon>
        <taxon>Deferribacteres</taxon>
        <taxon>Deferribacterales</taxon>
        <taxon>Deferribacteraceae</taxon>
        <taxon>Deferribacter</taxon>
    </lineage>
</organism>
<dbReference type="Proteomes" id="UP000001520">
    <property type="component" value="Chromosome"/>
</dbReference>
<dbReference type="GO" id="GO:0009244">
    <property type="term" value="P:lipopolysaccharide core region biosynthetic process"/>
    <property type="evidence" value="ECO:0007669"/>
    <property type="project" value="TreeGrafter"/>
</dbReference>
<dbReference type="EMBL" id="AP011529">
    <property type="protein sequence ID" value="BAI79834.1"/>
    <property type="molecule type" value="Genomic_DNA"/>
</dbReference>
<dbReference type="AlphaFoldDB" id="D3PB61"/>
<name>D3PB61_DEFDS</name>
<dbReference type="eggNOG" id="COG0859">
    <property type="taxonomic scope" value="Bacteria"/>
</dbReference>
<dbReference type="InterPro" id="IPR002201">
    <property type="entry name" value="Glyco_trans_9"/>
</dbReference>
<protein>
    <submittedName>
        <fullName evidence="3">ADP-heptose:LPS heptosyltransferase II</fullName>
    </submittedName>
</protein>
<gene>
    <name evidence="3" type="ordered locus">DEFDS_0333</name>
</gene>
<dbReference type="Gene3D" id="3.40.50.2000">
    <property type="entry name" value="Glycogen Phosphorylase B"/>
    <property type="match status" value="2"/>
</dbReference>
<evidence type="ECO:0000256" key="2">
    <source>
        <dbReference type="ARBA" id="ARBA00022679"/>
    </source>
</evidence>
<evidence type="ECO:0000256" key="1">
    <source>
        <dbReference type="ARBA" id="ARBA00022676"/>
    </source>
</evidence>
<evidence type="ECO:0000313" key="4">
    <source>
        <dbReference type="Proteomes" id="UP000001520"/>
    </source>
</evidence>
<dbReference type="GO" id="GO:0005829">
    <property type="term" value="C:cytosol"/>
    <property type="evidence" value="ECO:0007669"/>
    <property type="project" value="TreeGrafter"/>
</dbReference>
<keyword evidence="4" id="KW-1185">Reference proteome</keyword>
<dbReference type="PANTHER" id="PTHR30160">
    <property type="entry name" value="TETRAACYLDISACCHARIDE 4'-KINASE-RELATED"/>
    <property type="match status" value="1"/>
</dbReference>
<dbReference type="HOGENOM" id="CLU_038371_3_0_0"/>
<dbReference type="GO" id="GO:0008713">
    <property type="term" value="F:ADP-heptose-lipopolysaccharide heptosyltransferase activity"/>
    <property type="evidence" value="ECO:0007669"/>
    <property type="project" value="TreeGrafter"/>
</dbReference>
<dbReference type="CDD" id="cd03789">
    <property type="entry name" value="GT9_LPS_heptosyltransferase"/>
    <property type="match status" value="1"/>
</dbReference>
<sequence>MKVLIVQLYQIGDVVLTTPIPREIKKKYPDTEIHFLTTPLCSSVLKYDKNIDKIITINRDKNLLNTLRLINKIRKEKYDYILDFQNNPRTMWLSLFSKAKYKVTYAYSKRKFAYNKLIEPVKGTATEIKCSLLKALNISDYDIRPVLYPGEQEIAKVKNYLDENNIKDFVVISPTHKGDTRRWPLQYFIELAEYIYEKTELKIVFNYAPNETDYIEKIREHIYHNKAFFTPLFKLPELIALLSCSKFHVGNDSSPNHMAVALKKPSFVVLGASSEGWIFPSNEYRWVRKGLDCQPCKSNKCKYGDKIPCLKELSFEDIKDEFDKFLSEVVGV</sequence>
<dbReference type="STRING" id="639282.DEFDS_0333"/>
<keyword evidence="2 3" id="KW-0808">Transferase</keyword>